<dbReference type="Proteomes" id="UP000229526">
    <property type="component" value="Unassembled WGS sequence"/>
</dbReference>
<dbReference type="SUPFAM" id="SSF56784">
    <property type="entry name" value="HAD-like"/>
    <property type="match status" value="1"/>
</dbReference>
<dbReference type="EMBL" id="PFBD01000028">
    <property type="protein sequence ID" value="PIR86670.1"/>
    <property type="molecule type" value="Genomic_DNA"/>
</dbReference>
<dbReference type="InterPro" id="IPR023214">
    <property type="entry name" value="HAD_sf"/>
</dbReference>
<name>A0A2H0UJV8_9BACT</name>
<evidence type="ECO:0000313" key="1">
    <source>
        <dbReference type="EMBL" id="PIR86670.1"/>
    </source>
</evidence>
<gene>
    <name evidence="1" type="ORF">COU11_04125</name>
</gene>
<sequence>MEALKALRQLSIYSLFERDIIITSEDTAQGKESGEPFLLAKSRAVSIVAMIGDSTADQTGSSIAGIPFISAQTLSVERLAYW</sequence>
<evidence type="ECO:0000313" key="2">
    <source>
        <dbReference type="Proteomes" id="UP000229526"/>
    </source>
</evidence>
<evidence type="ECO:0008006" key="3">
    <source>
        <dbReference type="Google" id="ProtNLM"/>
    </source>
</evidence>
<organism evidence="1 2">
    <name type="scientific">Candidatus Harrisonbacteria bacterium CG10_big_fil_rev_8_21_14_0_10_49_15</name>
    <dbReference type="NCBI Taxonomy" id="1974587"/>
    <lineage>
        <taxon>Bacteria</taxon>
        <taxon>Candidatus Harrisoniibacteriota</taxon>
    </lineage>
</organism>
<reference evidence="2" key="1">
    <citation type="submission" date="2017-09" db="EMBL/GenBank/DDBJ databases">
        <title>Depth-based differentiation of microbial function through sediment-hosted aquifers and enrichment of novel symbionts in the deep terrestrial subsurface.</title>
        <authorList>
            <person name="Probst A.J."/>
            <person name="Ladd B."/>
            <person name="Jarett J.K."/>
            <person name="Geller-Mcgrath D.E."/>
            <person name="Sieber C.M.K."/>
            <person name="Emerson J.B."/>
            <person name="Anantharaman K."/>
            <person name="Thomas B.C."/>
            <person name="Malmstrom R."/>
            <person name="Stieglmeier M."/>
            <person name="Klingl A."/>
            <person name="Woyke T."/>
            <person name="Ryan C.M."/>
            <person name="Banfield J.F."/>
        </authorList>
    </citation>
    <scope>NUCLEOTIDE SEQUENCE [LARGE SCALE GENOMIC DNA]</scope>
</reference>
<proteinExistence type="predicted"/>
<comment type="caution">
    <text evidence="1">The sequence shown here is derived from an EMBL/GenBank/DDBJ whole genome shotgun (WGS) entry which is preliminary data.</text>
</comment>
<dbReference type="InterPro" id="IPR036412">
    <property type="entry name" value="HAD-like_sf"/>
</dbReference>
<dbReference type="CDD" id="cd01427">
    <property type="entry name" value="HAD_like"/>
    <property type="match status" value="1"/>
</dbReference>
<accession>A0A2H0UJV8</accession>
<dbReference type="Gene3D" id="3.40.50.1000">
    <property type="entry name" value="HAD superfamily/HAD-like"/>
    <property type="match status" value="1"/>
</dbReference>
<dbReference type="AlphaFoldDB" id="A0A2H0UJV8"/>
<protein>
    <recommendedName>
        <fullName evidence="3">HAD family hydrolase</fullName>
    </recommendedName>
</protein>